<dbReference type="Proteomes" id="UP001221757">
    <property type="component" value="Unassembled WGS sequence"/>
</dbReference>
<accession>A0AAD7FZA1</accession>
<name>A0AAD7FZA1_MYCRO</name>
<dbReference type="EMBL" id="JARKIE010000398">
    <property type="protein sequence ID" value="KAJ7645390.1"/>
    <property type="molecule type" value="Genomic_DNA"/>
</dbReference>
<evidence type="ECO:0000313" key="2">
    <source>
        <dbReference type="Proteomes" id="UP001221757"/>
    </source>
</evidence>
<protein>
    <submittedName>
        <fullName evidence="1">Uncharacterized protein</fullName>
    </submittedName>
</protein>
<sequence length="60" mass="6623">MTCSLQVACSQVSPGLVPRPTRLPRWPDAGHQIISKENEGLELDRGHKPEAEKGISLIKF</sequence>
<keyword evidence="2" id="KW-1185">Reference proteome</keyword>
<evidence type="ECO:0000313" key="1">
    <source>
        <dbReference type="EMBL" id="KAJ7645390.1"/>
    </source>
</evidence>
<dbReference type="AlphaFoldDB" id="A0AAD7FZA1"/>
<proteinExistence type="predicted"/>
<organism evidence="1 2">
    <name type="scientific">Mycena rosella</name>
    <name type="common">Pink bonnet</name>
    <name type="synonym">Agaricus rosellus</name>
    <dbReference type="NCBI Taxonomy" id="1033263"/>
    <lineage>
        <taxon>Eukaryota</taxon>
        <taxon>Fungi</taxon>
        <taxon>Dikarya</taxon>
        <taxon>Basidiomycota</taxon>
        <taxon>Agaricomycotina</taxon>
        <taxon>Agaricomycetes</taxon>
        <taxon>Agaricomycetidae</taxon>
        <taxon>Agaricales</taxon>
        <taxon>Marasmiineae</taxon>
        <taxon>Mycenaceae</taxon>
        <taxon>Mycena</taxon>
    </lineage>
</organism>
<gene>
    <name evidence="1" type="ORF">B0H17DRAFT_1104096</name>
</gene>
<reference evidence="1" key="1">
    <citation type="submission" date="2023-03" db="EMBL/GenBank/DDBJ databases">
        <title>Massive genome expansion in bonnet fungi (Mycena s.s.) driven by repeated elements and novel gene families across ecological guilds.</title>
        <authorList>
            <consortium name="Lawrence Berkeley National Laboratory"/>
            <person name="Harder C.B."/>
            <person name="Miyauchi S."/>
            <person name="Viragh M."/>
            <person name="Kuo A."/>
            <person name="Thoen E."/>
            <person name="Andreopoulos B."/>
            <person name="Lu D."/>
            <person name="Skrede I."/>
            <person name="Drula E."/>
            <person name="Henrissat B."/>
            <person name="Morin E."/>
            <person name="Kohler A."/>
            <person name="Barry K."/>
            <person name="LaButti K."/>
            <person name="Morin E."/>
            <person name="Salamov A."/>
            <person name="Lipzen A."/>
            <person name="Mereny Z."/>
            <person name="Hegedus B."/>
            <person name="Baldrian P."/>
            <person name="Stursova M."/>
            <person name="Weitz H."/>
            <person name="Taylor A."/>
            <person name="Grigoriev I.V."/>
            <person name="Nagy L.G."/>
            <person name="Martin F."/>
            <person name="Kauserud H."/>
        </authorList>
    </citation>
    <scope>NUCLEOTIDE SEQUENCE</scope>
    <source>
        <strain evidence="1">CBHHK067</strain>
    </source>
</reference>
<comment type="caution">
    <text evidence="1">The sequence shown here is derived from an EMBL/GenBank/DDBJ whole genome shotgun (WGS) entry which is preliminary data.</text>
</comment>